<dbReference type="Proteomes" id="UP001177670">
    <property type="component" value="Unassembled WGS sequence"/>
</dbReference>
<evidence type="ECO:0000313" key="2">
    <source>
        <dbReference type="Proteomes" id="UP001177670"/>
    </source>
</evidence>
<dbReference type="AlphaFoldDB" id="A0AA40KPR2"/>
<gene>
    <name evidence="1" type="ORF">K0M31_003623</name>
</gene>
<protein>
    <submittedName>
        <fullName evidence="1">Uncharacterized protein</fullName>
    </submittedName>
</protein>
<dbReference type="EMBL" id="JAHYIQ010000011">
    <property type="protein sequence ID" value="KAK1128138.1"/>
    <property type="molecule type" value="Genomic_DNA"/>
</dbReference>
<proteinExistence type="predicted"/>
<accession>A0AA40KPR2</accession>
<comment type="caution">
    <text evidence="1">The sequence shown here is derived from an EMBL/GenBank/DDBJ whole genome shotgun (WGS) entry which is preliminary data.</text>
</comment>
<name>A0AA40KPR2_9HYME</name>
<evidence type="ECO:0000313" key="1">
    <source>
        <dbReference type="EMBL" id="KAK1128138.1"/>
    </source>
</evidence>
<reference evidence="1" key="1">
    <citation type="submission" date="2021-10" db="EMBL/GenBank/DDBJ databases">
        <title>Melipona bicolor Genome sequencing and assembly.</title>
        <authorList>
            <person name="Araujo N.S."/>
            <person name="Arias M.C."/>
        </authorList>
    </citation>
    <scope>NUCLEOTIDE SEQUENCE</scope>
    <source>
        <strain evidence="1">USP_2M_L1-L4_2017</strain>
        <tissue evidence="1">Whole body</tissue>
    </source>
</reference>
<organism evidence="1 2">
    <name type="scientific">Melipona bicolor</name>
    <dbReference type="NCBI Taxonomy" id="60889"/>
    <lineage>
        <taxon>Eukaryota</taxon>
        <taxon>Metazoa</taxon>
        <taxon>Ecdysozoa</taxon>
        <taxon>Arthropoda</taxon>
        <taxon>Hexapoda</taxon>
        <taxon>Insecta</taxon>
        <taxon>Pterygota</taxon>
        <taxon>Neoptera</taxon>
        <taxon>Endopterygota</taxon>
        <taxon>Hymenoptera</taxon>
        <taxon>Apocrita</taxon>
        <taxon>Aculeata</taxon>
        <taxon>Apoidea</taxon>
        <taxon>Anthophila</taxon>
        <taxon>Apidae</taxon>
        <taxon>Melipona</taxon>
    </lineage>
</organism>
<sequence length="95" mass="10254">MRSPDSGGGWPANTLARKWVLTVSVYVCGVLKLELGEEIDAHSWYKLVSSGEERRRLAPAVRRASLVSGTAERAGSWVKLKSDDASAVVSPRTGL</sequence>
<keyword evidence="2" id="KW-1185">Reference proteome</keyword>